<keyword evidence="1" id="KW-1134">Transmembrane beta strand</keyword>
<protein>
    <submittedName>
        <fullName evidence="3">TonB-dependent receptor plug domain-containing protein</fullName>
    </submittedName>
</protein>
<keyword evidence="4" id="KW-1185">Reference proteome</keyword>
<dbReference type="SUPFAM" id="SSF56935">
    <property type="entry name" value="Porins"/>
    <property type="match status" value="1"/>
</dbReference>
<accession>A0ABW4WTJ1</accession>
<name>A0ABW4WTJ1_9BACT</name>
<dbReference type="EMBL" id="JBHUHV010000002">
    <property type="protein sequence ID" value="MFD2065518.1"/>
    <property type="molecule type" value="Genomic_DNA"/>
</dbReference>
<dbReference type="Gene3D" id="2.170.130.10">
    <property type="entry name" value="TonB-dependent receptor, plug domain"/>
    <property type="match status" value="1"/>
</dbReference>
<gene>
    <name evidence="3" type="ORF">ACFSKU_01375</name>
</gene>
<sequence>MDGVQVGGGIDYLNQADIESIEVLKDAAFAAIYGARAANGVIIVTTKKGKSGQMTVNYNGYVGTQAPWRKLDLLNAREYATLYNEASVANGGGIRLPDPAALGQGTNCL</sequence>
<keyword evidence="1" id="KW-0812">Transmembrane</keyword>
<dbReference type="RefSeq" id="WP_317206934.1">
    <property type="nucleotide sequence ID" value="NZ_JAJJWI010000006.1"/>
</dbReference>
<evidence type="ECO:0000256" key="1">
    <source>
        <dbReference type="PROSITE-ProRule" id="PRU01360"/>
    </source>
</evidence>
<dbReference type="Proteomes" id="UP001597369">
    <property type="component" value="Unassembled WGS sequence"/>
</dbReference>
<evidence type="ECO:0000313" key="4">
    <source>
        <dbReference type="Proteomes" id="UP001597369"/>
    </source>
</evidence>
<organism evidence="3 4">
    <name type="scientific">Pontibacter silvestris</name>
    <dbReference type="NCBI Taxonomy" id="2305183"/>
    <lineage>
        <taxon>Bacteria</taxon>
        <taxon>Pseudomonadati</taxon>
        <taxon>Bacteroidota</taxon>
        <taxon>Cytophagia</taxon>
        <taxon>Cytophagales</taxon>
        <taxon>Hymenobacteraceae</taxon>
        <taxon>Pontibacter</taxon>
    </lineage>
</organism>
<keyword evidence="3" id="KW-0675">Receptor</keyword>
<keyword evidence="1" id="KW-0472">Membrane</keyword>
<comment type="similarity">
    <text evidence="1">Belongs to the TonB-dependent receptor family.</text>
</comment>
<proteinExistence type="inferred from homology"/>
<evidence type="ECO:0000259" key="2">
    <source>
        <dbReference type="Pfam" id="PF07715"/>
    </source>
</evidence>
<dbReference type="InterPro" id="IPR037066">
    <property type="entry name" value="Plug_dom_sf"/>
</dbReference>
<dbReference type="Pfam" id="PF07715">
    <property type="entry name" value="Plug"/>
    <property type="match status" value="1"/>
</dbReference>
<reference evidence="4" key="1">
    <citation type="journal article" date="2019" name="Int. J. Syst. Evol. Microbiol.">
        <title>The Global Catalogue of Microorganisms (GCM) 10K type strain sequencing project: providing services to taxonomists for standard genome sequencing and annotation.</title>
        <authorList>
            <consortium name="The Broad Institute Genomics Platform"/>
            <consortium name="The Broad Institute Genome Sequencing Center for Infectious Disease"/>
            <person name="Wu L."/>
            <person name="Ma J."/>
        </authorList>
    </citation>
    <scope>NUCLEOTIDE SEQUENCE [LARGE SCALE GENOMIC DNA]</scope>
    <source>
        <strain evidence="4">JCM 16545</strain>
    </source>
</reference>
<dbReference type="InterPro" id="IPR023997">
    <property type="entry name" value="TonB-dep_OMP_SusC/RagA_CS"/>
</dbReference>
<feature type="domain" description="TonB-dependent receptor plug" evidence="2">
    <location>
        <begin position="2"/>
        <end position="41"/>
    </location>
</feature>
<evidence type="ECO:0000313" key="3">
    <source>
        <dbReference type="EMBL" id="MFD2065518.1"/>
    </source>
</evidence>
<dbReference type="NCBIfam" id="TIGR04057">
    <property type="entry name" value="SusC_RagA_signa"/>
    <property type="match status" value="1"/>
</dbReference>
<dbReference type="InterPro" id="IPR039426">
    <property type="entry name" value="TonB-dep_rcpt-like"/>
</dbReference>
<comment type="caution">
    <text evidence="3">The sequence shown here is derived from an EMBL/GenBank/DDBJ whole genome shotgun (WGS) entry which is preliminary data.</text>
</comment>
<comment type="subcellular location">
    <subcellularLocation>
        <location evidence="1">Cell outer membrane</location>
        <topology evidence="1">Multi-pass membrane protein</topology>
    </subcellularLocation>
</comment>
<keyword evidence="1" id="KW-0998">Cell outer membrane</keyword>
<keyword evidence="1" id="KW-0813">Transport</keyword>
<dbReference type="PROSITE" id="PS52016">
    <property type="entry name" value="TONB_DEPENDENT_REC_3"/>
    <property type="match status" value="1"/>
</dbReference>
<dbReference type="InterPro" id="IPR012910">
    <property type="entry name" value="Plug_dom"/>
</dbReference>